<evidence type="ECO:0000313" key="2">
    <source>
        <dbReference type="EMBL" id="HJG42301.1"/>
    </source>
</evidence>
<reference evidence="2" key="2">
    <citation type="submission" date="2021-09" db="EMBL/GenBank/DDBJ databases">
        <authorList>
            <person name="Gilroy R."/>
        </authorList>
    </citation>
    <scope>NUCLEOTIDE SEQUENCE</scope>
    <source>
        <strain evidence="2">ChiBcolR7-4860</strain>
    </source>
</reference>
<gene>
    <name evidence="2" type="ORF">K8U73_07980</name>
</gene>
<dbReference type="InterPro" id="IPR038475">
    <property type="entry name" value="RecG_C_sf"/>
</dbReference>
<dbReference type="RefSeq" id="WP_278711647.1">
    <property type="nucleotide sequence ID" value="NZ_DYUX01000026.1"/>
</dbReference>
<proteinExistence type="predicted"/>
<name>A0A921J0Q7_9BIFI</name>
<feature type="compositionally biased region" description="Polar residues" evidence="1">
    <location>
        <begin position="1"/>
        <end position="35"/>
    </location>
</feature>
<dbReference type="AlphaFoldDB" id="A0A921J0Q7"/>
<dbReference type="InterPro" id="IPR036390">
    <property type="entry name" value="WH_DNA-bd_sf"/>
</dbReference>
<accession>A0A921J0Q7</accession>
<sequence length="360" mass="38617">MGTTQESRPQETGDTNQAQHDPNHVSTASDTQSGTEPALSFNEFRSACEQSGLTLDDVLTERLRRRTSEAHPTSTALLLSDQCPFSTVCVRFANDSKDTIIGKSTLTGSLLHQMREAEAFLAADGTGDAWPPNAVHEALTNAMLHRDYQYSGPTIINRFPSRIEIISLGGLVSGLSSDDLLNGICQPRNPELADAFALLGWSQNCGVGIQRIMDAYADASDYPQLRVGPGSVAVVLPILSRLHLSTDDDAQTAAPPAPAPTAKRYTFPAVSGETAGPTNTAGPNIVWLAAPTPASASPATSLEAMTLRLLATAGLPLSRTEIETTLQLDKNRSTRVLRNLERQGKVVRQGRSRATRYRLA</sequence>
<dbReference type="PANTHER" id="PTHR30595:SF6">
    <property type="entry name" value="SCHLAFEN ALBA-2 DOMAIN-CONTAINING PROTEIN"/>
    <property type="match status" value="1"/>
</dbReference>
<protein>
    <submittedName>
        <fullName evidence="2">Crp/Fnr family transcriptional regulator</fullName>
    </submittedName>
</protein>
<dbReference type="Pfam" id="PF13749">
    <property type="entry name" value="HATPase_c_4"/>
    <property type="match status" value="1"/>
</dbReference>
<dbReference type="EMBL" id="DYUX01000026">
    <property type="protein sequence ID" value="HJG42301.1"/>
    <property type="molecule type" value="Genomic_DNA"/>
</dbReference>
<dbReference type="InterPro" id="IPR036388">
    <property type="entry name" value="WH-like_DNA-bd_sf"/>
</dbReference>
<reference evidence="2" key="1">
    <citation type="journal article" date="2021" name="PeerJ">
        <title>Extensive microbial diversity within the chicken gut microbiome revealed by metagenomics and culture.</title>
        <authorList>
            <person name="Gilroy R."/>
            <person name="Ravi A."/>
            <person name="Getino M."/>
            <person name="Pursley I."/>
            <person name="Horton D.L."/>
            <person name="Alikhan N.F."/>
            <person name="Baker D."/>
            <person name="Gharbi K."/>
            <person name="Hall N."/>
            <person name="Watson M."/>
            <person name="Adriaenssens E.M."/>
            <person name="Foster-Nyarko E."/>
            <person name="Jarju S."/>
            <person name="Secka A."/>
            <person name="Antonio M."/>
            <person name="Oren A."/>
            <person name="Chaudhuri R.R."/>
            <person name="La Ragione R."/>
            <person name="Hildebrand F."/>
            <person name="Pallen M.J."/>
        </authorList>
    </citation>
    <scope>NUCLEOTIDE SEQUENCE</scope>
    <source>
        <strain evidence="2">ChiBcolR7-4860</strain>
    </source>
</reference>
<dbReference type="SUPFAM" id="SSF46785">
    <property type="entry name" value="Winged helix' DNA-binding domain"/>
    <property type="match status" value="1"/>
</dbReference>
<evidence type="ECO:0000256" key="1">
    <source>
        <dbReference type="SAM" id="MobiDB-lite"/>
    </source>
</evidence>
<dbReference type="PANTHER" id="PTHR30595">
    <property type="entry name" value="GLPR-RELATED TRANSCRIPTIONAL REPRESSOR"/>
    <property type="match status" value="1"/>
</dbReference>
<comment type="caution">
    <text evidence="2">The sequence shown here is derived from an EMBL/GenBank/DDBJ whole genome shotgun (WGS) entry which is preliminary data.</text>
</comment>
<dbReference type="Gene3D" id="1.10.10.10">
    <property type="entry name" value="Winged helix-like DNA-binding domain superfamily/Winged helix DNA-binding domain"/>
    <property type="match status" value="1"/>
</dbReference>
<feature type="region of interest" description="Disordered" evidence="1">
    <location>
        <begin position="1"/>
        <end position="38"/>
    </location>
</feature>
<organism evidence="2 3">
    <name type="scientific">Bifidobacterium pullorum subsp. gallinarum</name>
    <dbReference type="NCBI Taxonomy" id="78344"/>
    <lineage>
        <taxon>Bacteria</taxon>
        <taxon>Bacillati</taxon>
        <taxon>Actinomycetota</taxon>
        <taxon>Actinomycetes</taxon>
        <taxon>Bifidobacteriales</taxon>
        <taxon>Bifidobacteriaceae</taxon>
        <taxon>Bifidobacterium</taxon>
    </lineage>
</organism>
<evidence type="ECO:0000313" key="3">
    <source>
        <dbReference type="Proteomes" id="UP000786560"/>
    </source>
</evidence>
<dbReference type="Gene3D" id="3.30.565.60">
    <property type="match status" value="1"/>
</dbReference>
<dbReference type="Proteomes" id="UP000786560">
    <property type="component" value="Unassembled WGS sequence"/>
</dbReference>